<comment type="caution">
    <text evidence="9">The sequence shown here is derived from an EMBL/GenBank/DDBJ whole genome shotgun (WGS) entry which is preliminary data.</text>
</comment>
<dbReference type="InterPro" id="IPR011765">
    <property type="entry name" value="Pept_M16_N"/>
</dbReference>
<evidence type="ECO:0000259" key="8">
    <source>
        <dbReference type="PROSITE" id="PS51886"/>
    </source>
</evidence>
<dbReference type="Proteomes" id="UP000319801">
    <property type="component" value="Unassembled WGS sequence"/>
</dbReference>
<accession>A0A556TZR2</accession>
<keyword evidence="2" id="KW-0645">Protease</keyword>
<sequence length="977" mass="111892">MPSKIKQSVGSVSAQTTAPDREEPNPGPAQQENCGDDDIIKSPSDPKQYRYIELKNGLRALLISDFSSSEEKPEDDEDEDDDTEDEEEEEEEEDDDSEEGTDDELEDDDDEQDSEDEEKEEKKMKKRSEKQSAAALCIGVGSFSDPEDLPGLAHFLEHMVFMGSEKYPRENGFDAFLKKHGGSDNASTDCERTVFQFDVQRKKFREALDRWAQFFICPLMIRDAVEREVEAVDSEYQLAKPSDSHRKEMLFGSLAKPHHPMAKFCWGNAQTLKTEPKKNKINVYKRLRQFWRRHYSAHYMTLTVQSRGKNANSHSTLDTLEEWVRQIFSSVPNNETGFDQNSTYSIFSINITLTDQGFQNFYQMPDINNVLGEQVADQVFQYIKMLQRLGPQRRIYEEIQKIEANEFRYQEQTDPIEYVEDVCENMQLFPKEDFLTGDQLLFQFNPELEYKLTAEEHGLVIKVKGFNHKLRRWSVMQKHQVLVEGISVDELMEFVRSFKEELYAEGLVQGNLTHMEAMDFLNYLTKYHVYPTCRNTSGILGFSVTVETQATKFNTEHVEMKIEEFLQNFGETLKALTDDAFSSHVTALVKLKQCEDTHLGEEVERHWNEVITQQYVFDRLHHEVVGFGAQECDPPSEGEQETSQYGEVSKLSSMMSVIESQMTKQQEMRLRSLLGHARLSLLFKASVHGFNSSTFHQKCDRQGPTVTVAYNTSGYIFGAFTSKDYAQTGQNIADEKAFLFSLNRHDVDAVPLRVVSTEAQRAFTDGNTGPNFVSMVFLYNNTANVYSCPGTYDYDPIEMCGDNLQLSECEVYRVEGFESFMEKPWRNIEWSSEKRKSLKDMISRWTPSVSSVQKARVLLVGAVGAGKSSFFNSINSVFKGHVSCQANTGIAGTSLTTQDRIHTVVFVVDACKIKLLSEKMTDKLAAFRRKANHMVKNYSKELELDMDSDLLLLYSVLQIIRYTDAYCDDLPCTTDAD</sequence>
<evidence type="ECO:0000256" key="1">
    <source>
        <dbReference type="ARBA" id="ARBA00007261"/>
    </source>
</evidence>
<dbReference type="AlphaFoldDB" id="A0A556TZR2"/>
<dbReference type="Gene3D" id="3.30.830.10">
    <property type="entry name" value="Metalloenzyme, LuxS/M16 peptidase-like"/>
    <property type="match status" value="3"/>
</dbReference>
<evidence type="ECO:0000256" key="6">
    <source>
        <dbReference type="ARBA" id="ARBA00023049"/>
    </source>
</evidence>
<dbReference type="PROSITE" id="PS00143">
    <property type="entry name" value="INSULINASE"/>
    <property type="match status" value="1"/>
</dbReference>
<dbReference type="Pfam" id="PF07534">
    <property type="entry name" value="TLD"/>
    <property type="match status" value="1"/>
</dbReference>
<dbReference type="InterPro" id="IPR011249">
    <property type="entry name" value="Metalloenz_LuxS/M16"/>
</dbReference>
<dbReference type="InterPro" id="IPR001431">
    <property type="entry name" value="Pept_M16_Zn_BS"/>
</dbReference>
<dbReference type="GO" id="GO:0046872">
    <property type="term" value="F:metal ion binding"/>
    <property type="evidence" value="ECO:0007669"/>
    <property type="project" value="UniProtKB-KW"/>
</dbReference>
<dbReference type="PROSITE" id="PS51886">
    <property type="entry name" value="TLDC"/>
    <property type="match status" value="1"/>
</dbReference>
<keyword evidence="4" id="KW-0378">Hydrolase</keyword>
<dbReference type="OrthoDB" id="4953at2759"/>
<evidence type="ECO:0000313" key="9">
    <source>
        <dbReference type="EMBL" id="TSL47684.1"/>
    </source>
</evidence>
<evidence type="ECO:0000256" key="5">
    <source>
        <dbReference type="ARBA" id="ARBA00022833"/>
    </source>
</evidence>
<dbReference type="Pfam" id="PF22456">
    <property type="entry name" value="PqqF-like_C_4"/>
    <property type="match status" value="1"/>
</dbReference>
<dbReference type="InterPro" id="IPR032632">
    <property type="entry name" value="Peptidase_M16_M"/>
</dbReference>
<dbReference type="Pfam" id="PF16187">
    <property type="entry name" value="Peptidase_M16_M"/>
    <property type="match status" value="1"/>
</dbReference>
<feature type="domain" description="TLDc" evidence="8">
    <location>
        <begin position="656"/>
        <end position="815"/>
    </location>
</feature>
<dbReference type="Pfam" id="PF00675">
    <property type="entry name" value="Peptidase_M16"/>
    <property type="match status" value="1"/>
</dbReference>
<keyword evidence="5" id="KW-0862">Zinc</keyword>
<dbReference type="InterPro" id="IPR006571">
    <property type="entry name" value="TLDc_dom"/>
</dbReference>
<dbReference type="InterPro" id="IPR027417">
    <property type="entry name" value="P-loop_NTPase"/>
</dbReference>
<dbReference type="GO" id="GO:0004222">
    <property type="term" value="F:metalloendopeptidase activity"/>
    <property type="evidence" value="ECO:0007669"/>
    <property type="project" value="InterPro"/>
</dbReference>
<dbReference type="PANTHER" id="PTHR43690">
    <property type="entry name" value="NARDILYSIN"/>
    <property type="match status" value="1"/>
</dbReference>
<keyword evidence="3" id="KW-0479">Metal-binding</keyword>
<evidence type="ECO:0000256" key="4">
    <source>
        <dbReference type="ARBA" id="ARBA00022801"/>
    </source>
</evidence>
<dbReference type="GO" id="GO:0006508">
    <property type="term" value="P:proteolysis"/>
    <property type="evidence" value="ECO:0007669"/>
    <property type="project" value="UniProtKB-KW"/>
</dbReference>
<reference evidence="9 10" key="1">
    <citation type="journal article" date="2019" name="Genome Biol. Evol.">
        <title>Whole-Genome Sequencing of the Giant Devil Catfish, Bagarius yarrelli.</title>
        <authorList>
            <person name="Jiang W."/>
            <person name="Lv Y."/>
            <person name="Cheng L."/>
            <person name="Yang K."/>
            <person name="Chao B."/>
            <person name="Wang X."/>
            <person name="Li Y."/>
            <person name="Pan X."/>
            <person name="You X."/>
            <person name="Zhang Y."/>
            <person name="Yang J."/>
            <person name="Li J."/>
            <person name="Zhang X."/>
            <person name="Liu S."/>
            <person name="Sun C."/>
            <person name="Yang J."/>
            <person name="Shi Q."/>
        </authorList>
    </citation>
    <scope>NUCLEOTIDE SEQUENCE [LARGE SCALE GENOMIC DNA]</scope>
    <source>
        <strain evidence="9">JWS20170419001</strain>
        <tissue evidence="9">Muscle</tissue>
    </source>
</reference>
<evidence type="ECO:0000313" key="10">
    <source>
        <dbReference type="Proteomes" id="UP000319801"/>
    </source>
</evidence>
<dbReference type="SMART" id="SM00584">
    <property type="entry name" value="TLDc"/>
    <property type="match status" value="1"/>
</dbReference>
<dbReference type="SUPFAM" id="SSF63411">
    <property type="entry name" value="LuxS/MPP-like metallohydrolase"/>
    <property type="match status" value="3"/>
</dbReference>
<dbReference type="EMBL" id="VCAZ01000032">
    <property type="protein sequence ID" value="TSL47684.1"/>
    <property type="molecule type" value="Genomic_DNA"/>
</dbReference>
<dbReference type="InterPro" id="IPR054734">
    <property type="entry name" value="PqqF-like_C_4"/>
</dbReference>
<feature type="region of interest" description="Disordered" evidence="7">
    <location>
        <begin position="1"/>
        <end position="47"/>
    </location>
</feature>
<organism evidence="9 10">
    <name type="scientific">Bagarius yarrelli</name>
    <name type="common">Goonch</name>
    <name type="synonym">Bagrus yarrelli</name>
    <dbReference type="NCBI Taxonomy" id="175774"/>
    <lineage>
        <taxon>Eukaryota</taxon>
        <taxon>Metazoa</taxon>
        <taxon>Chordata</taxon>
        <taxon>Craniata</taxon>
        <taxon>Vertebrata</taxon>
        <taxon>Euteleostomi</taxon>
        <taxon>Actinopterygii</taxon>
        <taxon>Neopterygii</taxon>
        <taxon>Teleostei</taxon>
        <taxon>Ostariophysi</taxon>
        <taxon>Siluriformes</taxon>
        <taxon>Sisoridae</taxon>
        <taxon>Sisorinae</taxon>
        <taxon>Bagarius</taxon>
    </lineage>
</organism>
<evidence type="ECO:0000256" key="2">
    <source>
        <dbReference type="ARBA" id="ARBA00022670"/>
    </source>
</evidence>
<name>A0A556TZR2_BAGYA</name>
<gene>
    <name evidence="9" type="ORF">Baya_7265</name>
</gene>
<dbReference type="SUPFAM" id="SSF52540">
    <property type="entry name" value="P-loop containing nucleoside triphosphate hydrolases"/>
    <property type="match status" value="1"/>
</dbReference>
<dbReference type="InterPro" id="IPR050626">
    <property type="entry name" value="Peptidase_M16"/>
</dbReference>
<dbReference type="PANTHER" id="PTHR43690:SF18">
    <property type="entry name" value="INSULIN-DEGRADING ENZYME-RELATED"/>
    <property type="match status" value="1"/>
</dbReference>
<feature type="compositionally biased region" description="Polar residues" evidence="7">
    <location>
        <begin position="1"/>
        <end position="18"/>
    </location>
</feature>
<keyword evidence="6" id="KW-0482">Metalloprotease</keyword>
<feature type="region of interest" description="Disordered" evidence="7">
    <location>
        <begin position="65"/>
        <end position="128"/>
    </location>
</feature>
<evidence type="ECO:0000256" key="3">
    <source>
        <dbReference type="ARBA" id="ARBA00022723"/>
    </source>
</evidence>
<evidence type="ECO:0000256" key="7">
    <source>
        <dbReference type="SAM" id="MobiDB-lite"/>
    </source>
</evidence>
<protein>
    <submittedName>
        <fullName evidence="9">Nardilysin</fullName>
    </submittedName>
</protein>
<proteinExistence type="inferred from homology"/>
<feature type="compositionally biased region" description="Acidic residues" evidence="7">
    <location>
        <begin position="72"/>
        <end position="119"/>
    </location>
</feature>
<comment type="similarity">
    <text evidence="1">Belongs to the peptidase M16 family.</text>
</comment>
<keyword evidence="10" id="KW-1185">Reference proteome</keyword>